<dbReference type="Gene3D" id="3.60.21.10">
    <property type="match status" value="1"/>
</dbReference>
<evidence type="ECO:0000313" key="4">
    <source>
        <dbReference type="Proteomes" id="UP000282211"/>
    </source>
</evidence>
<dbReference type="SUPFAM" id="SSF56300">
    <property type="entry name" value="Metallo-dependent phosphatases"/>
    <property type="match status" value="1"/>
</dbReference>
<dbReference type="RefSeq" id="WP_121099357.1">
    <property type="nucleotide sequence ID" value="NZ_RBII01000001.1"/>
</dbReference>
<feature type="binding site" evidence="2">
    <location>
        <position position="39"/>
    </location>
    <ligand>
        <name>Fe cation</name>
        <dbReference type="ChEBI" id="CHEBI:24875"/>
        <label>1</label>
    </ligand>
</feature>
<dbReference type="PIRSF" id="PIRSF004789">
    <property type="entry name" value="DR1281"/>
    <property type="match status" value="1"/>
</dbReference>
<keyword evidence="4" id="KW-1185">Reference proteome</keyword>
<evidence type="ECO:0000313" key="3">
    <source>
        <dbReference type="EMBL" id="RKQ71594.1"/>
    </source>
</evidence>
<dbReference type="GO" id="GO:0046872">
    <property type="term" value="F:metal ion binding"/>
    <property type="evidence" value="ECO:0007669"/>
    <property type="project" value="UniProtKB-KW"/>
</dbReference>
<dbReference type="InParanoid" id="A0A420WKR1"/>
<dbReference type="Proteomes" id="UP000282211">
    <property type="component" value="Unassembled WGS sequence"/>
</dbReference>
<dbReference type="GO" id="GO:0004113">
    <property type="term" value="F:2',3'-cyclic-nucleotide 3'-phosphodiesterase activity"/>
    <property type="evidence" value="ECO:0007669"/>
    <property type="project" value="TreeGrafter"/>
</dbReference>
<dbReference type="PANTHER" id="PTHR36303:SF1">
    <property type="entry name" value="2',3'-CYCLIC-NUCLEOTIDE 2'-PHOSPHODIESTERASE"/>
    <property type="match status" value="1"/>
</dbReference>
<dbReference type="AlphaFoldDB" id="A0A420WKR1"/>
<reference evidence="3 4" key="1">
    <citation type="submission" date="2018-10" db="EMBL/GenBank/DDBJ databases">
        <title>Genomic Encyclopedia of Type Strains, Phase IV (KMG-IV): sequencing the most valuable type-strain genomes for metagenomic binning, comparative biology and taxonomic classification.</title>
        <authorList>
            <person name="Goeker M."/>
        </authorList>
    </citation>
    <scope>NUCLEOTIDE SEQUENCE [LARGE SCALE GENOMIC DNA]</scope>
    <source>
        <strain evidence="3 4">DSM 22008</strain>
    </source>
</reference>
<dbReference type="EMBL" id="RBII01000001">
    <property type="protein sequence ID" value="RKQ71594.1"/>
    <property type="molecule type" value="Genomic_DNA"/>
</dbReference>
<dbReference type="InterPro" id="IPR005235">
    <property type="entry name" value="YmdB-like"/>
</dbReference>
<feature type="binding site" evidence="2">
    <location>
        <position position="178"/>
    </location>
    <ligand>
        <name>Fe cation</name>
        <dbReference type="ChEBI" id="CHEBI:24875"/>
        <label>2</label>
    </ligand>
</feature>
<name>A0A420WKR1_9PROT</name>
<dbReference type="OrthoDB" id="9801109at2"/>
<accession>A0A420WKR1</accession>
<feature type="binding site" evidence="2">
    <location>
        <position position="180"/>
    </location>
    <ligand>
        <name>Fe cation</name>
        <dbReference type="ChEBI" id="CHEBI:24875"/>
        <label>1</label>
    </ligand>
</feature>
<feature type="binding site" evidence="2">
    <location>
        <position position="153"/>
    </location>
    <ligand>
        <name>Fe cation</name>
        <dbReference type="ChEBI" id="CHEBI:24875"/>
        <label>2</label>
    </ligand>
</feature>
<comment type="caution">
    <text evidence="3">The sequence shown here is derived from an EMBL/GenBank/DDBJ whole genome shotgun (WGS) entry which is preliminary data.</text>
</comment>
<dbReference type="InterPro" id="IPR029052">
    <property type="entry name" value="Metallo-depent_PP-like"/>
</dbReference>
<evidence type="ECO:0000256" key="1">
    <source>
        <dbReference type="PIRSR" id="PIRSR004789-50"/>
    </source>
</evidence>
<proteinExistence type="predicted"/>
<sequence>MKLAFFGDVVGRAGREAVTRYLPRVKGELGLDAVVINAENAAGGFGITRSTADELFEAGANVLTLGNHSFDQAQGISVIENEDRLLRPCNYPAGQVPGRGAGLYNVNGYNLLVINVHGRVFMDALDDPFIAVERELNAAPLGEVADAVIVDMHAEATSEKNGMGYFCDGRASLVVGTHQHVPTADARILPQGTAYQTDAGMCGDYNSIIGMEVDEPLRRFTTRMRGGRFNPASGPGTLCGVYVETNSKGLATQVSPIRMGGQLFEIMPRNS</sequence>
<feature type="binding site" evidence="2">
    <location>
        <position position="40"/>
    </location>
    <ligand>
        <name>Fe cation</name>
        <dbReference type="ChEBI" id="CHEBI:24875"/>
        <label>1</label>
    </ligand>
</feature>
<organism evidence="3 4">
    <name type="scientific">Litorimonas taeanensis</name>
    <dbReference type="NCBI Taxonomy" id="568099"/>
    <lineage>
        <taxon>Bacteria</taxon>
        <taxon>Pseudomonadati</taxon>
        <taxon>Pseudomonadota</taxon>
        <taxon>Alphaproteobacteria</taxon>
        <taxon>Maricaulales</taxon>
        <taxon>Robiginitomaculaceae</taxon>
    </lineage>
</organism>
<evidence type="ECO:0008006" key="5">
    <source>
        <dbReference type="Google" id="ProtNLM"/>
    </source>
</evidence>
<feature type="binding site" evidence="2">
    <location>
        <position position="8"/>
    </location>
    <ligand>
        <name>Fe cation</name>
        <dbReference type="ChEBI" id="CHEBI:24875"/>
        <label>1</label>
    </ligand>
</feature>
<dbReference type="PANTHER" id="PTHR36303">
    <property type="entry name" value="2',3'-CYCLIC-NUCLEOTIDE 2'-PHOSPHODIESTERASE"/>
    <property type="match status" value="1"/>
</dbReference>
<protein>
    <recommendedName>
        <fullName evidence="5">Capsule synthesis protein CapA domain-containing protein</fullName>
    </recommendedName>
</protein>
<evidence type="ECO:0000256" key="2">
    <source>
        <dbReference type="PIRSR" id="PIRSR004789-51"/>
    </source>
</evidence>
<keyword evidence="2" id="KW-0479">Metal-binding</keyword>
<feature type="binding site" evidence="2">
    <location>
        <position position="67"/>
    </location>
    <ligand>
        <name>Fe cation</name>
        <dbReference type="ChEBI" id="CHEBI:24875"/>
        <label>2</label>
    </ligand>
</feature>
<gene>
    <name evidence="3" type="ORF">DES40_0921</name>
</gene>
<dbReference type="Pfam" id="PF13277">
    <property type="entry name" value="YmdB"/>
    <property type="match status" value="1"/>
</dbReference>
<feature type="active site" description="Proton donor" evidence="1">
    <location>
        <position position="68"/>
    </location>
</feature>
<feature type="binding site" evidence="2">
    <location>
        <position position="39"/>
    </location>
    <ligand>
        <name>Fe cation</name>
        <dbReference type="ChEBI" id="CHEBI:24875"/>
        <label>2</label>
    </ligand>
</feature>